<evidence type="ECO:0000313" key="2">
    <source>
        <dbReference type="Proteomes" id="UP001549167"/>
    </source>
</evidence>
<organism evidence="1 2">
    <name type="scientific">Alkalibacillus flavidus</name>
    <dbReference type="NCBI Taxonomy" id="546021"/>
    <lineage>
        <taxon>Bacteria</taxon>
        <taxon>Bacillati</taxon>
        <taxon>Bacillota</taxon>
        <taxon>Bacilli</taxon>
        <taxon>Bacillales</taxon>
        <taxon>Bacillaceae</taxon>
        <taxon>Alkalibacillus</taxon>
    </lineage>
</organism>
<comment type="caution">
    <text evidence="1">The sequence shown here is derived from an EMBL/GenBank/DDBJ whole genome shotgun (WGS) entry which is preliminary data.</text>
</comment>
<accession>A0ABV2KTC3</accession>
<protein>
    <submittedName>
        <fullName evidence="1">Uncharacterized protein</fullName>
    </submittedName>
</protein>
<keyword evidence="2" id="KW-1185">Reference proteome</keyword>
<proteinExistence type="predicted"/>
<dbReference type="EMBL" id="JBEPMX010000003">
    <property type="protein sequence ID" value="MET3682831.1"/>
    <property type="molecule type" value="Genomic_DNA"/>
</dbReference>
<dbReference type="Proteomes" id="UP001549167">
    <property type="component" value="Unassembled WGS sequence"/>
</dbReference>
<dbReference type="RefSeq" id="WP_354219434.1">
    <property type="nucleotide sequence ID" value="NZ_JBEPMX010000003.1"/>
</dbReference>
<sequence length="119" mass="13973">MNSNMKPNNEQMHDFCRDHHMHFVHLETGDGQLFDGIIDDVDHDGVILILPWGEMGNMQDERNNPNYGYGPGSGYGYGPGYPGQPGYGSPGRYPRRFRRFRRQRFPFRLINRILFPFFY</sequence>
<name>A0ABV2KTC3_9BACI</name>
<gene>
    <name evidence="1" type="ORF">ABID56_000921</name>
</gene>
<evidence type="ECO:0000313" key="1">
    <source>
        <dbReference type="EMBL" id="MET3682831.1"/>
    </source>
</evidence>
<reference evidence="1 2" key="1">
    <citation type="submission" date="2024-06" db="EMBL/GenBank/DDBJ databases">
        <title>Genomic Encyclopedia of Type Strains, Phase IV (KMG-IV): sequencing the most valuable type-strain genomes for metagenomic binning, comparative biology and taxonomic classification.</title>
        <authorList>
            <person name="Goeker M."/>
        </authorList>
    </citation>
    <scope>NUCLEOTIDE SEQUENCE [LARGE SCALE GENOMIC DNA]</scope>
    <source>
        <strain evidence="1 2">DSM 23520</strain>
    </source>
</reference>